<feature type="transmembrane region" description="Helical" evidence="6">
    <location>
        <begin position="277"/>
        <end position="297"/>
    </location>
</feature>
<evidence type="ECO:0000256" key="1">
    <source>
        <dbReference type="ARBA" id="ARBA00004141"/>
    </source>
</evidence>
<feature type="transmembrane region" description="Helical" evidence="6">
    <location>
        <begin position="370"/>
        <end position="392"/>
    </location>
</feature>
<dbReference type="GO" id="GO:0022857">
    <property type="term" value="F:transmembrane transporter activity"/>
    <property type="evidence" value="ECO:0007669"/>
    <property type="project" value="InterPro"/>
</dbReference>
<feature type="transmembrane region" description="Helical" evidence="6">
    <location>
        <begin position="48"/>
        <end position="72"/>
    </location>
</feature>
<evidence type="ECO:0000256" key="5">
    <source>
        <dbReference type="SAM" id="MobiDB-lite"/>
    </source>
</evidence>
<evidence type="ECO:0000313" key="8">
    <source>
        <dbReference type="Proteomes" id="UP001147747"/>
    </source>
</evidence>
<feature type="compositionally biased region" description="Polar residues" evidence="5">
    <location>
        <begin position="576"/>
        <end position="587"/>
    </location>
</feature>
<feature type="region of interest" description="Disordered" evidence="5">
    <location>
        <begin position="716"/>
        <end position="754"/>
    </location>
</feature>
<dbReference type="Pfam" id="PF13520">
    <property type="entry name" value="AA_permease_2"/>
    <property type="match status" value="1"/>
</dbReference>
<dbReference type="PANTHER" id="PTHR38694:SF2">
    <property type="match status" value="1"/>
</dbReference>
<reference evidence="7" key="2">
    <citation type="journal article" date="2023" name="IMA Fungus">
        <title>Comparative genomic study of the Penicillium genus elucidates a diverse pangenome and 15 lateral gene transfer events.</title>
        <authorList>
            <person name="Petersen C."/>
            <person name="Sorensen T."/>
            <person name="Nielsen M.R."/>
            <person name="Sondergaard T.E."/>
            <person name="Sorensen J.L."/>
            <person name="Fitzpatrick D.A."/>
            <person name="Frisvad J.C."/>
            <person name="Nielsen K.L."/>
        </authorList>
    </citation>
    <scope>NUCLEOTIDE SEQUENCE</scope>
    <source>
        <strain evidence="7">IBT 29677</strain>
    </source>
</reference>
<evidence type="ECO:0000256" key="6">
    <source>
        <dbReference type="SAM" id="Phobius"/>
    </source>
</evidence>
<dbReference type="Pfam" id="PF11696">
    <property type="entry name" value="DUF3292"/>
    <property type="match status" value="1"/>
</dbReference>
<dbReference type="InterPro" id="IPR021709">
    <property type="entry name" value="DUF3292"/>
</dbReference>
<feature type="transmembrane region" description="Helical" evidence="6">
    <location>
        <begin position="132"/>
        <end position="158"/>
    </location>
</feature>
<keyword evidence="8" id="KW-1185">Reference proteome</keyword>
<dbReference type="Gene3D" id="1.20.1740.10">
    <property type="entry name" value="Amino acid/polyamine transporter I"/>
    <property type="match status" value="1"/>
</dbReference>
<organism evidence="7 8">
    <name type="scientific">Penicillium cosmopolitanum</name>
    <dbReference type="NCBI Taxonomy" id="1131564"/>
    <lineage>
        <taxon>Eukaryota</taxon>
        <taxon>Fungi</taxon>
        <taxon>Dikarya</taxon>
        <taxon>Ascomycota</taxon>
        <taxon>Pezizomycotina</taxon>
        <taxon>Eurotiomycetes</taxon>
        <taxon>Eurotiomycetidae</taxon>
        <taxon>Eurotiales</taxon>
        <taxon>Aspergillaceae</taxon>
        <taxon>Penicillium</taxon>
    </lineage>
</organism>
<dbReference type="InterPro" id="IPR002293">
    <property type="entry name" value="AA/rel_permease1"/>
</dbReference>
<feature type="transmembrane region" description="Helical" evidence="6">
    <location>
        <begin position="468"/>
        <end position="489"/>
    </location>
</feature>
<name>A0A9W9SGX5_9EURO</name>
<feature type="transmembrane region" description="Helical" evidence="6">
    <location>
        <begin position="78"/>
        <end position="111"/>
    </location>
</feature>
<feature type="transmembrane region" description="Helical" evidence="6">
    <location>
        <begin position="170"/>
        <end position="188"/>
    </location>
</feature>
<evidence type="ECO:0000256" key="4">
    <source>
        <dbReference type="ARBA" id="ARBA00023136"/>
    </source>
</evidence>
<comment type="subcellular location">
    <subcellularLocation>
        <location evidence="1">Membrane</location>
        <topology evidence="1">Multi-pass membrane protein</topology>
    </subcellularLocation>
</comment>
<dbReference type="EMBL" id="JAPZBU010000012">
    <property type="protein sequence ID" value="KAJ5375958.1"/>
    <property type="molecule type" value="Genomic_DNA"/>
</dbReference>
<protein>
    <submittedName>
        <fullName evidence="7">Uncharacterized protein</fullName>
    </submittedName>
</protein>
<proteinExistence type="predicted"/>
<feature type="region of interest" description="Disordered" evidence="5">
    <location>
        <begin position="948"/>
        <end position="971"/>
    </location>
</feature>
<dbReference type="OrthoDB" id="1708389at2759"/>
<dbReference type="AlphaFoldDB" id="A0A9W9SGX5"/>
<gene>
    <name evidence="7" type="ORF">N7509_012844</name>
</gene>
<keyword evidence="3 6" id="KW-1133">Transmembrane helix</keyword>
<evidence type="ECO:0000256" key="3">
    <source>
        <dbReference type="ARBA" id="ARBA00022989"/>
    </source>
</evidence>
<feature type="transmembrane region" description="Helical" evidence="6">
    <location>
        <begin position="245"/>
        <end position="265"/>
    </location>
</feature>
<comment type="caution">
    <text evidence="7">The sequence shown here is derived from an EMBL/GenBank/DDBJ whole genome shotgun (WGS) entry which is preliminary data.</text>
</comment>
<dbReference type="PANTHER" id="PTHR38694">
    <property type="entry name" value="CONSERVED EXPRESSED PROTEIN"/>
    <property type="match status" value="1"/>
</dbReference>
<reference evidence="7" key="1">
    <citation type="submission" date="2022-12" db="EMBL/GenBank/DDBJ databases">
        <authorList>
            <person name="Petersen C."/>
        </authorList>
    </citation>
    <scope>NUCLEOTIDE SEQUENCE</scope>
    <source>
        <strain evidence="7">IBT 29677</strain>
    </source>
</reference>
<keyword evidence="2 6" id="KW-0812">Transmembrane</keyword>
<feature type="transmembrane region" description="Helical" evidence="6">
    <location>
        <begin position="200"/>
        <end position="217"/>
    </location>
</feature>
<keyword evidence="4 6" id="KW-0472">Membrane</keyword>
<accession>A0A9W9SGX5</accession>
<dbReference type="RefSeq" id="XP_056480988.1">
    <property type="nucleotide sequence ID" value="XM_056637481.1"/>
</dbReference>
<feature type="compositionally biased region" description="Low complexity" evidence="5">
    <location>
        <begin position="721"/>
        <end position="730"/>
    </location>
</feature>
<feature type="transmembrane region" description="Helical" evidence="6">
    <location>
        <begin position="439"/>
        <end position="456"/>
    </location>
</feature>
<feature type="compositionally biased region" description="Polar residues" evidence="5">
    <location>
        <begin position="731"/>
        <end position="741"/>
    </location>
</feature>
<feature type="transmembrane region" description="Helical" evidence="6">
    <location>
        <begin position="317"/>
        <end position="339"/>
    </location>
</feature>
<dbReference type="GeneID" id="81376461"/>
<dbReference type="GO" id="GO:0016020">
    <property type="term" value="C:membrane"/>
    <property type="evidence" value="ECO:0007669"/>
    <property type="project" value="UniProtKB-SubCell"/>
</dbReference>
<dbReference type="Proteomes" id="UP001147747">
    <property type="component" value="Unassembled WGS sequence"/>
</dbReference>
<feature type="transmembrane region" description="Helical" evidence="6">
    <location>
        <begin position="684"/>
        <end position="705"/>
    </location>
</feature>
<feature type="region of interest" description="Disordered" evidence="5">
    <location>
        <begin position="542"/>
        <end position="587"/>
    </location>
</feature>
<evidence type="ECO:0000256" key="2">
    <source>
        <dbReference type="ARBA" id="ARBA00022692"/>
    </source>
</evidence>
<sequence>MSSKTEMRDMEAMGLSGTRGLSDSGDSQLLAKMGYKQELKRQYSTPQVFAVAFSIMGLVPSIASTLAFSLPAGPVGMVWGWFTASIFILLVGLAMADLASAMPTAGGLYWWTHYFAGGKYKNPLSFLIGYSNTLGLIGGICSVDYTLALMILSCISISRDDGWSASRGVIYAVYVGLILLHGICAALSGRVMPKIQTACIYINISLVIATVIALPVGKVTRGEALNPGSYVFQHVDNETGWPTGWAFMLAWLAPIWSIASFDSCVHMSEEAMHAAKAVPLGIIWSAGSACVLGFLTLSVMAATMDPNIYYDALGRNGALGFMIVLCLIQFLIGLSLIVAASRQAWAFSRDGALPFSTFFRHISKRIQYQPVRIICGLGVMCLILGLLCLINNAATNALFSLFVASNYLSWGTPIFCRLVWGQERFYPGEFYTGRLSKPIAWIAVGYLLFGVVLSMFPNGGPNPSPADMNYTIVINGFVWVGCMVYYFLFARHWFTGPRMTVDDNSSENTGNDAYNSVVSSGGPTLAKEDFRRIPAIELLNMSQEHESPGEIEDTDSFELTQPPEESGPLQRAATDNPRNVQWKPSSRTVEETLADGLSNEDLWMLIRRFNKQIYHVKAVPGANLDLDLNRAQNEVYPPEKLRMTLERFYISVVVGLIEFFRHVGRLRSWKEPVRTAVFCGIYFASWAADLLIPMTMSLFIALIMFPPVRPFLFPAPPVQPPTDDSTSSTSANEQQESQDSLTGVPENHKGETAEQEAKVLLDSFATMAVEGAAGKFGYPLDEDTAENSTAVIAAPPVDTTPETPEVAAEKSAEEQTKKPMKKKVSQGMDQAMRVVSDITDIYERFANILSPTPPFYLISPRLRISGILSIVCLVAPFASSYWIIKLVGFTLGFAFFGAPALTYTTDLLNRKYPEWQEQLDINMTLLKGVPTNAQLTLTLLRIGEINSSPLPPPPTTEDSEPAWPIKRKKSKAVTIPQSGDLASISNDSSTNLSSDSLAAPKPKKRTFFKILKFFRRTIATAIRGHIAFDRAMAIAGSAHTKNLLGMLQNHRFSGTPYGPLKFDAKFERKRGAAVIDSTKEPPILYFTTYQSAGLEDLSIEARKKGSVLFQIPVTEIQELRKTEGLGWKGKLIVELTAGSKEAADGLVVVGNEIGQTFHLTGMRSRNQLFNRLVAIDAQFWESR</sequence>
<feature type="transmembrane region" description="Helical" evidence="6">
    <location>
        <begin position="398"/>
        <end position="419"/>
    </location>
</feature>
<evidence type="ECO:0000313" key="7">
    <source>
        <dbReference type="EMBL" id="KAJ5375958.1"/>
    </source>
</evidence>